<organism evidence="9 10">
    <name type="scientific">Mucilaginibacter mallensis</name>
    <dbReference type="NCBI Taxonomy" id="652787"/>
    <lineage>
        <taxon>Bacteria</taxon>
        <taxon>Pseudomonadati</taxon>
        <taxon>Bacteroidota</taxon>
        <taxon>Sphingobacteriia</taxon>
        <taxon>Sphingobacteriales</taxon>
        <taxon>Sphingobacteriaceae</taxon>
        <taxon>Mucilaginibacter</taxon>
    </lineage>
</organism>
<reference evidence="9 10" key="1">
    <citation type="submission" date="2016-10" db="EMBL/GenBank/DDBJ databases">
        <authorList>
            <person name="de Groot N.N."/>
        </authorList>
    </citation>
    <scope>NUCLEOTIDE SEQUENCE [LARGE SCALE GENOMIC DNA]</scope>
    <source>
        <strain evidence="9 10">MP1X4</strain>
    </source>
</reference>
<comment type="pathway">
    <text evidence="1 7">Cell wall biogenesis; peptidoglycan biosynthesis.</text>
</comment>
<dbReference type="PANTHER" id="PTHR41533">
    <property type="entry name" value="L,D-TRANSPEPTIDASE HI_1667-RELATED"/>
    <property type="match status" value="1"/>
</dbReference>
<dbReference type="CDD" id="cd16913">
    <property type="entry name" value="YkuD_like"/>
    <property type="match status" value="1"/>
</dbReference>
<protein>
    <submittedName>
        <fullName evidence="9">L,D-transpeptidase catalytic domain</fullName>
    </submittedName>
</protein>
<evidence type="ECO:0000256" key="6">
    <source>
        <dbReference type="ARBA" id="ARBA00023316"/>
    </source>
</evidence>
<evidence type="ECO:0000259" key="8">
    <source>
        <dbReference type="PROSITE" id="PS52029"/>
    </source>
</evidence>
<dbReference type="AlphaFoldDB" id="A0A1H1ST36"/>
<name>A0A1H1ST36_MUCMA</name>
<evidence type="ECO:0000256" key="4">
    <source>
        <dbReference type="ARBA" id="ARBA00022960"/>
    </source>
</evidence>
<keyword evidence="4 7" id="KW-0133">Cell shape</keyword>
<dbReference type="InterPro" id="IPR052905">
    <property type="entry name" value="LD-transpeptidase_YkuD-like"/>
</dbReference>
<dbReference type="OrthoDB" id="9778545at2"/>
<evidence type="ECO:0000256" key="7">
    <source>
        <dbReference type="PROSITE-ProRule" id="PRU01373"/>
    </source>
</evidence>
<evidence type="ECO:0000313" key="9">
    <source>
        <dbReference type="EMBL" id="SDS51180.1"/>
    </source>
</evidence>
<keyword evidence="5 7" id="KW-0573">Peptidoglycan synthesis</keyword>
<sequence>MKMKFPYSIVKRPAYPVFILLLCLLTTTFQSCKKKRSDMANILFKRTQNIVFKQLDPDDFAVVFKHVLDSDKANLTNPVRIKTYYVNNDYDPALFLAYFQNGDFKTMLDYFDKADEHGLDSNMFQPQQIRALASKFYSKNGIKTLDEAYHDMAQLELLTANSLINYTNYLKFGLINPKRIYSRYFMATKRPDSTSIKQVLQARNLKIYLDTIQPNDPQYKILQKAYLSGTVIPGLSKDESQRLLLISMERLRWQNKPTEVKYVLVNIPDFKLDVMDSGKSVLNMKVCVGQGRNMDNAKTLIHFDDTDRYDKPNPHETPMLNSVIHSVQVNPVWNIPESIANKEIMVEAAKDPYYLANKNIDVYKNGDKIPDPETIDWSTANKSDFEFKQKPGADNSLGKIKFLFNNHSNVYLHDTPAKSAFYKAMRAVSHGCVRLGNPEGLALALFGQSDEYNTIDEDMKSDNPAPTDIDLPNKTAVYITYTTCWADSTGVIQYRPDVYGLDIVLYAHMAKILDNVKPNVPTLAAR</sequence>
<evidence type="ECO:0000256" key="5">
    <source>
        <dbReference type="ARBA" id="ARBA00022984"/>
    </source>
</evidence>
<dbReference type="PROSITE" id="PS52029">
    <property type="entry name" value="LD_TPASE"/>
    <property type="match status" value="1"/>
</dbReference>
<dbReference type="GO" id="GO:0009252">
    <property type="term" value="P:peptidoglycan biosynthetic process"/>
    <property type="evidence" value="ECO:0007669"/>
    <property type="project" value="UniProtKB-UniPathway"/>
</dbReference>
<dbReference type="PANTHER" id="PTHR41533:SF2">
    <property type="entry name" value="BLR7131 PROTEIN"/>
    <property type="match status" value="1"/>
</dbReference>
<feature type="active site" description="Nucleophile" evidence="7">
    <location>
        <position position="432"/>
    </location>
</feature>
<dbReference type="InterPro" id="IPR005490">
    <property type="entry name" value="LD_TPept_cat_dom"/>
</dbReference>
<keyword evidence="6 7" id="KW-0961">Cell wall biogenesis/degradation</keyword>
<keyword evidence="10" id="KW-1185">Reference proteome</keyword>
<evidence type="ECO:0000256" key="3">
    <source>
        <dbReference type="ARBA" id="ARBA00022679"/>
    </source>
</evidence>
<dbReference type="InterPro" id="IPR045380">
    <property type="entry name" value="LD_TPept_scaffold_dom"/>
</dbReference>
<dbReference type="PROSITE" id="PS51257">
    <property type="entry name" value="PROKAR_LIPOPROTEIN"/>
    <property type="match status" value="1"/>
</dbReference>
<dbReference type="Gene3D" id="2.40.440.10">
    <property type="entry name" value="L,D-transpeptidase catalytic domain-like"/>
    <property type="match status" value="1"/>
</dbReference>
<feature type="active site" description="Proton donor/acceptor" evidence="7">
    <location>
        <position position="413"/>
    </location>
</feature>
<dbReference type="SUPFAM" id="SSF141523">
    <property type="entry name" value="L,D-transpeptidase catalytic domain-like"/>
    <property type="match status" value="1"/>
</dbReference>
<evidence type="ECO:0000256" key="1">
    <source>
        <dbReference type="ARBA" id="ARBA00004752"/>
    </source>
</evidence>
<comment type="similarity">
    <text evidence="2">Belongs to the YkuD family.</text>
</comment>
<proteinExistence type="inferred from homology"/>
<dbReference type="Pfam" id="PF20142">
    <property type="entry name" value="Scaffold"/>
    <property type="match status" value="1"/>
</dbReference>
<dbReference type="GO" id="GO:0008360">
    <property type="term" value="P:regulation of cell shape"/>
    <property type="evidence" value="ECO:0007669"/>
    <property type="project" value="UniProtKB-UniRule"/>
</dbReference>
<dbReference type="GO" id="GO:0004180">
    <property type="term" value="F:carboxypeptidase activity"/>
    <property type="evidence" value="ECO:0007669"/>
    <property type="project" value="UniProtKB-ARBA"/>
</dbReference>
<dbReference type="Pfam" id="PF03734">
    <property type="entry name" value="YkuD"/>
    <property type="match status" value="1"/>
</dbReference>
<dbReference type="InterPro" id="IPR038063">
    <property type="entry name" value="Transpep_catalytic_dom"/>
</dbReference>
<dbReference type="GO" id="GO:0071555">
    <property type="term" value="P:cell wall organization"/>
    <property type="evidence" value="ECO:0007669"/>
    <property type="project" value="UniProtKB-UniRule"/>
</dbReference>
<accession>A0A1H1ST36</accession>
<dbReference type="Proteomes" id="UP000199679">
    <property type="component" value="Chromosome I"/>
</dbReference>
<dbReference type="UniPathway" id="UPA00219"/>
<evidence type="ECO:0000256" key="2">
    <source>
        <dbReference type="ARBA" id="ARBA00005992"/>
    </source>
</evidence>
<dbReference type="EMBL" id="LT629740">
    <property type="protein sequence ID" value="SDS51180.1"/>
    <property type="molecule type" value="Genomic_DNA"/>
</dbReference>
<evidence type="ECO:0000313" key="10">
    <source>
        <dbReference type="Proteomes" id="UP000199679"/>
    </source>
</evidence>
<gene>
    <name evidence="9" type="ORF">SAMN05216490_1288</name>
</gene>
<feature type="domain" description="L,D-TPase catalytic" evidence="8">
    <location>
        <begin position="261"/>
        <end position="455"/>
    </location>
</feature>
<dbReference type="GO" id="GO:0016740">
    <property type="term" value="F:transferase activity"/>
    <property type="evidence" value="ECO:0007669"/>
    <property type="project" value="UniProtKB-KW"/>
</dbReference>
<keyword evidence="3" id="KW-0808">Transferase</keyword>